<keyword evidence="1" id="KW-1133">Transmembrane helix</keyword>
<feature type="transmembrane region" description="Helical" evidence="1">
    <location>
        <begin position="113"/>
        <end position="131"/>
    </location>
</feature>
<gene>
    <name evidence="2" type="ORF">SDC9_179783</name>
</gene>
<evidence type="ECO:0000313" key="2">
    <source>
        <dbReference type="EMBL" id="MPN32305.1"/>
    </source>
</evidence>
<comment type="caution">
    <text evidence="2">The sequence shown here is derived from an EMBL/GenBank/DDBJ whole genome shotgun (WGS) entry which is preliminary data.</text>
</comment>
<organism evidence="2">
    <name type="scientific">bioreactor metagenome</name>
    <dbReference type="NCBI Taxonomy" id="1076179"/>
    <lineage>
        <taxon>unclassified sequences</taxon>
        <taxon>metagenomes</taxon>
        <taxon>ecological metagenomes</taxon>
    </lineage>
</organism>
<accession>A0A645GZR9</accession>
<dbReference type="AlphaFoldDB" id="A0A645GZR9"/>
<proteinExistence type="predicted"/>
<feature type="transmembrane region" description="Helical" evidence="1">
    <location>
        <begin position="78"/>
        <end position="101"/>
    </location>
</feature>
<sequence length="132" mass="15021">MNWGKSSAKHTRTCLGSRLKATIGYRNSVPRKIRTFQSSSGILLWVSAKPTNMCQTTRFPIGWCRIRPPAAGPCAFTAIWYAIIISALICVCLSTGNRCWTELSRRERTAARWYLRLAVTAIWCWKIQLLII</sequence>
<reference evidence="2" key="1">
    <citation type="submission" date="2019-08" db="EMBL/GenBank/DDBJ databases">
        <authorList>
            <person name="Kucharzyk K."/>
            <person name="Murdoch R.W."/>
            <person name="Higgins S."/>
            <person name="Loffler F."/>
        </authorList>
    </citation>
    <scope>NUCLEOTIDE SEQUENCE</scope>
</reference>
<keyword evidence="1" id="KW-0812">Transmembrane</keyword>
<evidence type="ECO:0000256" key="1">
    <source>
        <dbReference type="SAM" id="Phobius"/>
    </source>
</evidence>
<protein>
    <submittedName>
        <fullName evidence="2">Uncharacterized protein</fullName>
    </submittedName>
</protein>
<keyword evidence="1" id="KW-0472">Membrane</keyword>
<name>A0A645GZR9_9ZZZZ</name>
<dbReference type="EMBL" id="VSSQ01084236">
    <property type="protein sequence ID" value="MPN32305.1"/>
    <property type="molecule type" value="Genomic_DNA"/>
</dbReference>